<sequence length="118" mass="14014">MKVRKLNYPQFKLEKQKILSLMREWQKTANEFFEQNYSRLSNSDLHYHWRESVRDMIIFLEKDIPENDERNFEKNDFAFFIAEDDDIQGIALGSGPTPIEATLTNSLESGAHFLKLKR</sequence>
<organism evidence="1 2">
    <name type="scientific">Legionella cherrii</name>
    <dbReference type="NCBI Taxonomy" id="28084"/>
    <lineage>
        <taxon>Bacteria</taxon>
        <taxon>Pseudomonadati</taxon>
        <taxon>Pseudomonadota</taxon>
        <taxon>Gammaproteobacteria</taxon>
        <taxon>Legionellales</taxon>
        <taxon>Legionellaceae</taxon>
        <taxon>Legionella</taxon>
    </lineage>
</organism>
<gene>
    <name evidence="1" type="ORF">Lche_0342</name>
</gene>
<dbReference type="EMBL" id="LNXW01000008">
    <property type="protein sequence ID" value="KTC82662.1"/>
    <property type="molecule type" value="Genomic_DNA"/>
</dbReference>
<dbReference type="PATRIC" id="fig|28084.5.peg.371"/>
<name>A0A0W0SH03_9GAMM</name>
<reference evidence="1 2" key="1">
    <citation type="submission" date="2015-11" db="EMBL/GenBank/DDBJ databases">
        <title>Genomic analysis of 38 Legionella species identifies large and diverse effector repertoires.</title>
        <authorList>
            <person name="Burstein D."/>
            <person name="Amaro F."/>
            <person name="Zusman T."/>
            <person name="Lifshitz Z."/>
            <person name="Cohen O."/>
            <person name="Gilbert J.A."/>
            <person name="Pupko T."/>
            <person name="Shuman H.A."/>
            <person name="Segal G."/>
        </authorList>
    </citation>
    <scope>NUCLEOTIDE SEQUENCE [LARGE SCALE GENOMIC DNA]</scope>
    <source>
        <strain evidence="1 2">ORW</strain>
    </source>
</reference>
<protein>
    <submittedName>
        <fullName evidence="1">Uncharacterized protein</fullName>
    </submittedName>
</protein>
<proteinExistence type="predicted"/>
<evidence type="ECO:0000313" key="1">
    <source>
        <dbReference type="EMBL" id="KTC82662.1"/>
    </source>
</evidence>
<accession>A0A0W0SH03</accession>
<dbReference type="OrthoDB" id="31879at118969"/>
<dbReference type="AlphaFoldDB" id="A0A0W0SH03"/>
<comment type="caution">
    <text evidence="1">The sequence shown here is derived from an EMBL/GenBank/DDBJ whole genome shotgun (WGS) entry which is preliminary data.</text>
</comment>
<dbReference type="RefSeq" id="WP_058387288.1">
    <property type="nucleotide sequence ID" value="NZ_LNXW01000008.1"/>
</dbReference>
<evidence type="ECO:0000313" key="2">
    <source>
        <dbReference type="Proteomes" id="UP000054921"/>
    </source>
</evidence>
<dbReference type="Proteomes" id="UP000054921">
    <property type="component" value="Unassembled WGS sequence"/>
</dbReference>